<dbReference type="EMBL" id="MU004353">
    <property type="protein sequence ID" value="KAF2655128.1"/>
    <property type="molecule type" value="Genomic_DNA"/>
</dbReference>
<evidence type="ECO:0000313" key="1">
    <source>
        <dbReference type="EMBL" id="KAF2655128.1"/>
    </source>
</evidence>
<protein>
    <submittedName>
        <fullName evidence="1">Uncharacterized protein</fullName>
    </submittedName>
</protein>
<organism evidence="1 2">
    <name type="scientific">Lophiostoma macrostomum CBS 122681</name>
    <dbReference type="NCBI Taxonomy" id="1314788"/>
    <lineage>
        <taxon>Eukaryota</taxon>
        <taxon>Fungi</taxon>
        <taxon>Dikarya</taxon>
        <taxon>Ascomycota</taxon>
        <taxon>Pezizomycotina</taxon>
        <taxon>Dothideomycetes</taxon>
        <taxon>Pleosporomycetidae</taxon>
        <taxon>Pleosporales</taxon>
        <taxon>Lophiostomataceae</taxon>
        <taxon>Lophiostoma</taxon>
    </lineage>
</organism>
<name>A0A6A6T8C9_9PLEO</name>
<proteinExistence type="predicted"/>
<evidence type="ECO:0000313" key="2">
    <source>
        <dbReference type="Proteomes" id="UP000799324"/>
    </source>
</evidence>
<dbReference type="AlphaFoldDB" id="A0A6A6T8C9"/>
<gene>
    <name evidence="1" type="ORF">K491DRAFT_679098</name>
</gene>
<keyword evidence="2" id="KW-1185">Reference proteome</keyword>
<sequence length="247" mass="27887">MSSTQNSSKTLKEQQEVDRNCWQIMDEIHTSVIDLESGIQDKPILDCLPCIETFSQQIEDQLDALNEIVGQDREWLKTLCDTTRGCPPPWCVMSLRCEPTREAELEFMMSQEIEIKLSSRLVGPALIPSLAVYPALIPFIMEFKMTLDPQTAFPGFWAPVPPLVMEAATKFFRARLVLRALEAGVEKCMQSGWVEPVTVHEIAHTYHWRGEGKGIKDSRARIQELEDEVASLKSRLDPSPMIPGSAL</sequence>
<accession>A0A6A6T8C9</accession>
<dbReference type="Proteomes" id="UP000799324">
    <property type="component" value="Unassembled WGS sequence"/>
</dbReference>
<reference evidence="1" key="1">
    <citation type="journal article" date="2020" name="Stud. Mycol.">
        <title>101 Dothideomycetes genomes: a test case for predicting lifestyles and emergence of pathogens.</title>
        <authorList>
            <person name="Haridas S."/>
            <person name="Albert R."/>
            <person name="Binder M."/>
            <person name="Bloem J."/>
            <person name="Labutti K."/>
            <person name="Salamov A."/>
            <person name="Andreopoulos B."/>
            <person name="Baker S."/>
            <person name="Barry K."/>
            <person name="Bills G."/>
            <person name="Bluhm B."/>
            <person name="Cannon C."/>
            <person name="Castanera R."/>
            <person name="Culley D."/>
            <person name="Daum C."/>
            <person name="Ezra D."/>
            <person name="Gonzalez J."/>
            <person name="Henrissat B."/>
            <person name="Kuo A."/>
            <person name="Liang C."/>
            <person name="Lipzen A."/>
            <person name="Lutzoni F."/>
            <person name="Magnuson J."/>
            <person name="Mondo S."/>
            <person name="Nolan M."/>
            <person name="Ohm R."/>
            <person name="Pangilinan J."/>
            <person name="Park H.-J."/>
            <person name="Ramirez L."/>
            <person name="Alfaro M."/>
            <person name="Sun H."/>
            <person name="Tritt A."/>
            <person name="Yoshinaga Y."/>
            <person name="Zwiers L.-H."/>
            <person name="Turgeon B."/>
            <person name="Goodwin S."/>
            <person name="Spatafora J."/>
            <person name="Crous P."/>
            <person name="Grigoriev I."/>
        </authorList>
    </citation>
    <scope>NUCLEOTIDE SEQUENCE</scope>
    <source>
        <strain evidence="1">CBS 122681</strain>
    </source>
</reference>